<dbReference type="InterPro" id="IPR029058">
    <property type="entry name" value="AB_hydrolase_fold"/>
</dbReference>
<evidence type="ECO:0000256" key="1">
    <source>
        <dbReference type="SAM" id="MobiDB-lite"/>
    </source>
</evidence>
<dbReference type="Pfam" id="PF12697">
    <property type="entry name" value="Abhydrolase_6"/>
    <property type="match status" value="1"/>
</dbReference>
<dbReference type="RefSeq" id="WP_183064389.1">
    <property type="nucleotide sequence ID" value="NZ_CP102514.1"/>
</dbReference>
<organism evidence="3 4">
    <name type="scientific">Streptomyces yangpuensis</name>
    <dbReference type="NCBI Taxonomy" id="1648182"/>
    <lineage>
        <taxon>Bacteria</taxon>
        <taxon>Bacillati</taxon>
        <taxon>Actinomycetota</taxon>
        <taxon>Actinomycetes</taxon>
        <taxon>Kitasatosporales</taxon>
        <taxon>Streptomycetaceae</taxon>
        <taxon>Streptomyces</taxon>
    </lineage>
</organism>
<name>A0ABY5Q6C7_9ACTN</name>
<dbReference type="GO" id="GO:0016787">
    <property type="term" value="F:hydrolase activity"/>
    <property type="evidence" value="ECO:0007669"/>
    <property type="project" value="UniProtKB-KW"/>
</dbReference>
<accession>A0ABY5Q6C7</accession>
<keyword evidence="4" id="KW-1185">Reference proteome</keyword>
<gene>
    <name evidence="3" type="ORF">NRK68_30445</name>
</gene>
<protein>
    <submittedName>
        <fullName evidence="3">Alpha/beta hydrolase</fullName>
    </submittedName>
</protein>
<dbReference type="InterPro" id="IPR050471">
    <property type="entry name" value="AB_hydrolase"/>
</dbReference>
<dbReference type="SUPFAM" id="SSF53474">
    <property type="entry name" value="alpha/beta-Hydrolases"/>
    <property type="match status" value="1"/>
</dbReference>
<keyword evidence="3" id="KW-0378">Hydrolase</keyword>
<feature type="compositionally biased region" description="Polar residues" evidence="1">
    <location>
        <begin position="9"/>
        <end position="19"/>
    </location>
</feature>
<evidence type="ECO:0000259" key="2">
    <source>
        <dbReference type="Pfam" id="PF12697"/>
    </source>
</evidence>
<feature type="region of interest" description="Disordered" evidence="1">
    <location>
        <begin position="1"/>
        <end position="27"/>
    </location>
</feature>
<feature type="domain" description="AB hydrolase-1" evidence="2">
    <location>
        <begin position="30"/>
        <end position="278"/>
    </location>
</feature>
<dbReference type="InterPro" id="IPR000073">
    <property type="entry name" value="AB_hydrolase_1"/>
</dbReference>
<dbReference type="PANTHER" id="PTHR43433">
    <property type="entry name" value="HYDROLASE, ALPHA/BETA FOLD FAMILY PROTEIN"/>
    <property type="match status" value="1"/>
</dbReference>
<evidence type="ECO:0000313" key="3">
    <source>
        <dbReference type="EMBL" id="UUY51170.1"/>
    </source>
</evidence>
<dbReference type="PANTHER" id="PTHR43433:SF10">
    <property type="entry name" value="AB HYDROLASE-1 DOMAIN-CONTAINING PROTEIN"/>
    <property type="match status" value="1"/>
</dbReference>
<reference evidence="3" key="1">
    <citation type="submission" date="2022-08" db="EMBL/GenBank/DDBJ databases">
        <authorList>
            <person name="Tian L."/>
        </authorList>
    </citation>
    <scope>NUCLEOTIDE SEQUENCE</scope>
    <source>
        <strain evidence="3">CM253</strain>
    </source>
</reference>
<evidence type="ECO:0000313" key="4">
    <source>
        <dbReference type="Proteomes" id="UP001057738"/>
    </source>
</evidence>
<dbReference type="EMBL" id="CP102514">
    <property type="protein sequence ID" value="UUY51170.1"/>
    <property type="molecule type" value="Genomic_DNA"/>
</dbReference>
<proteinExistence type="predicted"/>
<dbReference type="Proteomes" id="UP001057738">
    <property type="component" value="Chromosome"/>
</dbReference>
<sequence>MSGPRDTARTTGRTPSGTPYTVHGTGPHPVVLIAGAGGTGRVWEHHQVPALTAAGHRVITFDHGPEAAEPGTAGRETVGRAAYGADAAGPGALAARTVELLAALDLPPCPLVGHSLGALAVQELLLTDAHRVSGALLAATRGRSDVLAEALARAETAAAYAGTRPPPAYEAFVRLVMNLSPRTLADEGAAAEWLDLFELAALTGESATADRPLPPLGHRPADYGRIPVPVLVVGFADDVLAPAPLGREVAAAIPGARYAELADAGHLGFLERPDAFNALLLDFLTTLAPTDPGVSHAP</sequence>
<dbReference type="Gene3D" id="3.40.50.1820">
    <property type="entry name" value="alpha/beta hydrolase"/>
    <property type="match status" value="1"/>
</dbReference>
<dbReference type="GeneID" id="95577847"/>